<dbReference type="Gene3D" id="1.10.287.460">
    <property type="entry name" value="Peptidyl-prolyl cis-trans isomerase, FKBP-type, N-terminal domain"/>
    <property type="match status" value="1"/>
</dbReference>
<evidence type="ECO:0000256" key="1">
    <source>
        <dbReference type="ARBA" id="ARBA00000971"/>
    </source>
</evidence>
<dbReference type="EC" id="5.2.1.8" evidence="7"/>
<proteinExistence type="inferred from homology"/>
<protein>
    <recommendedName>
        <fullName evidence="7">Peptidyl-prolyl cis-trans isomerase</fullName>
        <ecNumber evidence="7">5.2.1.8</ecNumber>
    </recommendedName>
</protein>
<sequence>MSKALPIAVAIILGGAALVPVYYANQSPATPDAKVSKLSKDATAVEKISYALGYEVAQQTPPELDMNSFITGVREGHAHNKPAYTEEELQKAFEEFQLEMQKQQEAQLKEAEAKAKTAQTSSANFLKENAQKSGVKTTTSGLQYTVTKEGTGKAPTANSTVKVHYTGKLVDGTVFDSSVERGEPIEFPLNQVIPGWTEGLQLMKEGGKATLYIPAELAYGAQGIPGSIPPNSTLIFDVELLNVK</sequence>
<dbReference type="PANTHER" id="PTHR43811:SF19">
    <property type="entry name" value="39 KDA FK506-BINDING NUCLEAR PROTEIN"/>
    <property type="match status" value="1"/>
</dbReference>
<organism evidence="10 11">
    <name type="scientific">Acinetobacter equi</name>
    <dbReference type="NCBI Taxonomy" id="1324350"/>
    <lineage>
        <taxon>Bacteria</taxon>
        <taxon>Pseudomonadati</taxon>
        <taxon>Pseudomonadota</taxon>
        <taxon>Gammaproteobacteria</taxon>
        <taxon>Moraxellales</taxon>
        <taxon>Moraxellaceae</taxon>
        <taxon>Acinetobacter</taxon>
    </lineage>
</organism>
<evidence type="ECO:0000256" key="8">
    <source>
        <dbReference type="SAM" id="Coils"/>
    </source>
</evidence>
<dbReference type="OrthoDB" id="9814548at2"/>
<evidence type="ECO:0000256" key="4">
    <source>
        <dbReference type="ARBA" id="ARBA00023110"/>
    </source>
</evidence>
<dbReference type="GO" id="GO:0006457">
    <property type="term" value="P:protein folding"/>
    <property type="evidence" value="ECO:0007669"/>
    <property type="project" value="InterPro"/>
</dbReference>
<evidence type="ECO:0000256" key="3">
    <source>
        <dbReference type="ARBA" id="ARBA00022729"/>
    </source>
</evidence>
<keyword evidence="5 6" id="KW-0413">Isomerase</keyword>
<comment type="catalytic activity">
    <reaction evidence="1 6 7">
        <text>[protein]-peptidylproline (omega=180) = [protein]-peptidylproline (omega=0)</text>
        <dbReference type="Rhea" id="RHEA:16237"/>
        <dbReference type="Rhea" id="RHEA-COMP:10747"/>
        <dbReference type="Rhea" id="RHEA-COMP:10748"/>
        <dbReference type="ChEBI" id="CHEBI:83833"/>
        <dbReference type="ChEBI" id="CHEBI:83834"/>
        <dbReference type="EC" id="5.2.1.8"/>
    </reaction>
</comment>
<evidence type="ECO:0000313" key="11">
    <source>
        <dbReference type="Proteomes" id="UP000064939"/>
    </source>
</evidence>
<evidence type="ECO:0000256" key="7">
    <source>
        <dbReference type="RuleBase" id="RU003915"/>
    </source>
</evidence>
<dbReference type="InterPro" id="IPR046357">
    <property type="entry name" value="PPIase_dom_sf"/>
</dbReference>
<evidence type="ECO:0000256" key="5">
    <source>
        <dbReference type="ARBA" id="ARBA00023235"/>
    </source>
</evidence>
<keyword evidence="3" id="KW-0732">Signal</keyword>
<dbReference type="Pfam" id="PF01346">
    <property type="entry name" value="FKBP_N"/>
    <property type="match status" value="1"/>
</dbReference>
<accession>A0A0N7GXI6</accession>
<comment type="similarity">
    <text evidence="2 7">Belongs to the FKBP-type PPIase family.</text>
</comment>
<dbReference type="AlphaFoldDB" id="A0A0N7GXI6"/>
<reference evidence="10 11" key="1">
    <citation type="journal article" date="2015" name="Int. J. Syst. Evol. Microbiol.">
        <title>Acinetobacter equi sp. nov. isolated from horse faeces.</title>
        <authorList>
            <person name="Poppel M.T."/>
            <person name="Skiebe E."/>
            <person name="Laue M."/>
            <person name="Bergmann H."/>
            <person name="Ebersberger I."/>
            <person name="Garn T."/>
            <person name="Fruth A."/>
            <person name="Baumgardt S."/>
            <person name="Busse H.J."/>
            <person name="Wilharm G."/>
        </authorList>
    </citation>
    <scope>NUCLEOTIDE SEQUENCE [LARGE SCALE GENOMIC DNA]</scope>
    <source>
        <strain evidence="10 11">114</strain>
    </source>
</reference>
<dbReference type="PANTHER" id="PTHR43811">
    <property type="entry name" value="FKBP-TYPE PEPTIDYL-PROLYL CIS-TRANS ISOMERASE FKPA"/>
    <property type="match status" value="1"/>
</dbReference>
<keyword evidence="8" id="KW-0175">Coiled coil</keyword>
<dbReference type="PROSITE" id="PS50059">
    <property type="entry name" value="FKBP_PPIASE"/>
    <property type="match status" value="1"/>
</dbReference>
<evidence type="ECO:0000313" key="10">
    <source>
        <dbReference type="EMBL" id="ALH94819.1"/>
    </source>
</evidence>
<dbReference type="Gene3D" id="3.10.50.40">
    <property type="match status" value="1"/>
</dbReference>
<keyword evidence="11" id="KW-1185">Reference proteome</keyword>
<dbReference type="SUPFAM" id="SSF54534">
    <property type="entry name" value="FKBP-like"/>
    <property type="match status" value="1"/>
</dbReference>
<dbReference type="InterPro" id="IPR036944">
    <property type="entry name" value="PPIase_FKBP_N_sf"/>
</dbReference>
<name>A0A0N7GXI6_9GAMM</name>
<dbReference type="STRING" id="1324350.AOY20_04330"/>
<dbReference type="InterPro" id="IPR001179">
    <property type="entry name" value="PPIase_FKBP_dom"/>
</dbReference>
<feature type="coiled-coil region" evidence="8">
    <location>
        <begin position="86"/>
        <end position="128"/>
    </location>
</feature>
<dbReference type="EMBL" id="CP012808">
    <property type="protein sequence ID" value="ALH94819.1"/>
    <property type="molecule type" value="Genomic_DNA"/>
</dbReference>
<gene>
    <name evidence="10" type="ORF">AOY20_04330</name>
</gene>
<dbReference type="RefSeq" id="WP_054580718.1">
    <property type="nucleotide sequence ID" value="NZ_CP012808.1"/>
</dbReference>
<dbReference type="Pfam" id="PF00254">
    <property type="entry name" value="FKBP_C"/>
    <property type="match status" value="1"/>
</dbReference>
<evidence type="ECO:0000256" key="6">
    <source>
        <dbReference type="PROSITE-ProRule" id="PRU00277"/>
    </source>
</evidence>
<dbReference type="GO" id="GO:0003755">
    <property type="term" value="F:peptidyl-prolyl cis-trans isomerase activity"/>
    <property type="evidence" value="ECO:0007669"/>
    <property type="project" value="UniProtKB-UniRule"/>
</dbReference>
<keyword evidence="4 6" id="KW-0697">Rotamase</keyword>
<dbReference type="InterPro" id="IPR000774">
    <property type="entry name" value="PPIase_FKBP_N"/>
</dbReference>
<dbReference type="KEGG" id="aei:AOY20_04330"/>
<evidence type="ECO:0000259" key="9">
    <source>
        <dbReference type="PROSITE" id="PS50059"/>
    </source>
</evidence>
<feature type="domain" description="PPIase FKBP-type" evidence="9">
    <location>
        <begin position="158"/>
        <end position="244"/>
    </location>
</feature>
<dbReference type="Proteomes" id="UP000064939">
    <property type="component" value="Chromosome"/>
</dbReference>
<dbReference type="FunFam" id="3.10.50.40:FF:000045">
    <property type="entry name" value="Peptidyl-prolyl cis-trans isomerase"/>
    <property type="match status" value="1"/>
</dbReference>
<evidence type="ECO:0000256" key="2">
    <source>
        <dbReference type="ARBA" id="ARBA00006577"/>
    </source>
</evidence>